<dbReference type="SUPFAM" id="SSF46955">
    <property type="entry name" value="Putative DNA-binding domain"/>
    <property type="match status" value="1"/>
</dbReference>
<evidence type="ECO:0000313" key="6">
    <source>
        <dbReference type="EMBL" id="GAA3809957.1"/>
    </source>
</evidence>
<sequence>MTTAAPPTAGDGPSALTIGELAERTGVSPAVLRTWEARHGFPDPRRSPGGHRWYRESDVELVRRVAQRQRAGVRLEAAIREVTTLAGPSRSVFGTLRAAHPELSPQRLRKSTVLALSRAIEDDYLASADLGVLAGAFQEPRFYRASRSRWSELRRRSRWALALAGFAEPQAQSADEPALVPLAADAPMLREWALVAETPRLGVCLAAWEAPGQAGLRDEDREFEVVWTVDPEATRTALRVCVDVGAASGLATAPHLVADLDATPVAPTADLLRAAALFNRALGYADRAHRAPP</sequence>
<dbReference type="EMBL" id="BAABAH010000003">
    <property type="protein sequence ID" value="GAA3809957.1"/>
    <property type="molecule type" value="Genomic_DNA"/>
</dbReference>
<dbReference type="Pfam" id="PF13411">
    <property type="entry name" value="MerR_1"/>
    <property type="match status" value="1"/>
</dbReference>
<evidence type="ECO:0000313" key="7">
    <source>
        <dbReference type="Proteomes" id="UP001501821"/>
    </source>
</evidence>
<protein>
    <recommendedName>
        <fullName evidence="5">HTH merR-type domain-containing protein</fullName>
    </recommendedName>
</protein>
<dbReference type="PANTHER" id="PTHR30204">
    <property type="entry name" value="REDOX-CYCLING DRUG-SENSING TRANSCRIPTIONAL ACTIVATOR SOXR"/>
    <property type="match status" value="1"/>
</dbReference>
<evidence type="ECO:0000256" key="3">
    <source>
        <dbReference type="ARBA" id="ARBA00023125"/>
    </source>
</evidence>
<keyword evidence="2" id="KW-0805">Transcription regulation</keyword>
<dbReference type="InterPro" id="IPR047057">
    <property type="entry name" value="MerR_fam"/>
</dbReference>
<keyword evidence="3" id="KW-0238">DNA-binding</keyword>
<name>A0ABP7I4Y2_9ACTN</name>
<dbReference type="Gene3D" id="1.10.1660.10">
    <property type="match status" value="1"/>
</dbReference>
<keyword evidence="1" id="KW-0678">Repressor</keyword>
<proteinExistence type="predicted"/>
<gene>
    <name evidence="6" type="ORF">GCM10022242_10780</name>
</gene>
<reference evidence="7" key="1">
    <citation type="journal article" date="2019" name="Int. J. Syst. Evol. Microbiol.">
        <title>The Global Catalogue of Microorganisms (GCM) 10K type strain sequencing project: providing services to taxonomists for standard genome sequencing and annotation.</title>
        <authorList>
            <consortium name="The Broad Institute Genomics Platform"/>
            <consortium name="The Broad Institute Genome Sequencing Center for Infectious Disease"/>
            <person name="Wu L."/>
            <person name="Ma J."/>
        </authorList>
    </citation>
    <scope>NUCLEOTIDE SEQUENCE [LARGE SCALE GENOMIC DNA]</scope>
    <source>
        <strain evidence="7">JCM 16953</strain>
    </source>
</reference>
<evidence type="ECO:0000256" key="1">
    <source>
        <dbReference type="ARBA" id="ARBA00022491"/>
    </source>
</evidence>
<dbReference type="InterPro" id="IPR019278">
    <property type="entry name" value="DICT_dom"/>
</dbReference>
<keyword evidence="4" id="KW-0804">Transcription</keyword>
<keyword evidence="7" id="KW-1185">Reference proteome</keyword>
<feature type="domain" description="HTH merR-type" evidence="5">
    <location>
        <begin position="15"/>
        <end position="84"/>
    </location>
</feature>
<dbReference type="InterPro" id="IPR000551">
    <property type="entry name" value="MerR-type_HTH_dom"/>
</dbReference>
<accession>A0ABP7I4Y2</accession>
<dbReference type="PRINTS" id="PR00040">
    <property type="entry name" value="HTHMERR"/>
</dbReference>
<dbReference type="Pfam" id="PF10069">
    <property type="entry name" value="DICT"/>
    <property type="match status" value="1"/>
</dbReference>
<comment type="caution">
    <text evidence="6">The sequence shown here is derived from an EMBL/GenBank/DDBJ whole genome shotgun (WGS) entry which is preliminary data.</text>
</comment>
<dbReference type="SMART" id="SM00422">
    <property type="entry name" value="HTH_MERR"/>
    <property type="match status" value="1"/>
</dbReference>
<evidence type="ECO:0000256" key="2">
    <source>
        <dbReference type="ARBA" id="ARBA00023015"/>
    </source>
</evidence>
<dbReference type="InterPro" id="IPR009061">
    <property type="entry name" value="DNA-bd_dom_put_sf"/>
</dbReference>
<dbReference type="RefSeq" id="WP_344773096.1">
    <property type="nucleotide sequence ID" value="NZ_BAABAH010000003.1"/>
</dbReference>
<dbReference type="PANTHER" id="PTHR30204:SF69">
    <property type="entry name" value="MERR-FAMILY TRANSCRIPTIONAL REGULATOR"/>
    <property type="match status" value="1"/>
</dbReference>
<dbReference type="Proteomes" id="UP001501821">
    <property type="component" value="Unassembled WGS sequence"/>
</dbReference>
<evidence type="ECO:0000259" key="5">
    <source>
        <dbReference type="PROSITE" id="PS50937"/>
    </source>
</evidence>
<dbReference type="PROSITE" id="PS50937">
    <property type="entry name" value="HTH_MERR_2"/>
    <property type="match status" value="1"/>
</dbReference>
<organism evidence="6 7">
    <name type="scientific">Nocardioides panacisoli</name>
    <dbReference type="NCBI Taxonomy" id="627624"/>
    <lineage>
        <taxon>Bacteria</taxon>
        <taxon>Bacillati</taxon>
        <taxon>Actinomycetota</taxon>
        <taxon>Actinomycetes</taxon>
        <taxon>Propionibacteriales</taxon>
        <taxon>Nocardioidaceae</taxon>
        <taxon>Nocardioides</taxon>
    </lineage>
</organism>
<evidence type="ECO:0000256" key="4">
    <source>
        <dbReference type="ARBA" id="ARBA00023163"/>
    </source>
</evidence>